<evidence type="ECO:0000313" key="1">
    <source>
        <dbReference type="EMBL" id="GJD77480.1"/>
    </source>
</evidence>
<dbReference type="RefSeq" id="WP_238301243.1">
    <property type="nucleotide sequence ID" value="NZ_BPQM01000014.1"/>
</dbReference>
<evidence type="ECO:0000313" key="2">
    <source>
        <dbReference type="Proteomes" id="UP001055108"/>
    </source>
</evidence>
<reference evidence="1" key="2">
    <citation type="submission" date="2021-08" db="EMBL/GenBank/DDBJ databases">
        <authorList>
            <person name="Tani A."/>
            <person name="Ola A."/>
            <person name="Ogura Y."/>
            <person name="Katsura K."/>
            <person name="Hayashi T."/>
        </authorList>
    </citation>
    <scope>NUCLEOTIDE SEQUENCE</scope>
    <source>
        <strain evidence="1">NBRC 103626</strain>
    </source>
</reference>
<dbReference type="EMBL" id="BPQM01000014">
    <property type="protein sequence ID" value="GJD77480.1"/>
    <property type="molecule type" value="Genomic_DNA"/>
</dbReference>
<organism evidence="1 2">
    <name type="scientific">Methylobacterium gregans</name>
    <dbReference type="NCBI Taxonomy" id="374424"/>
    <lineage>
        <taxon>Bacteria</taxon>
        <taxon>Pseudomonadati</taxon>
        <taxon>Pseudomonadota</taxon>
        <taxon>Alphaproteobacteria</taxon>
        <taxon>Hyphomicrobiales</taxon>
        <taxon>Methylobacteriaceae</taxon>
        <taxon>Methylobacterium</taxon>
    </lineage>
</organism>
<dbReference type="AlphaFoldDB" id="A0AA37HL51"/>
<protein>
    <recommendedName>
        <fullName evidence="3">TnsA endonuclease N-terminal domain-containing protein</fullName>
    </recommendedName>
</protein>
<proteinExistence type="predicted"/>
<gene>
    <name evidence="1" type="ORF">NBEOAGPD_0685</name>
</gene>
<evidence type="ECO:0008006" key="3">
    <source>
        <dbReference type="Google" id="ProtNLM"/>
    </source>
</evidence>
<comment type="caution">
    <text evidence="1">The sequence shown here is derived from an EMBL/GenBank/DDBJ whole genome shotgun (WGS) entry which is preliminary data.</text>
</comment>
<reference evidence="1" key="1">
    <citation type="journal article" date="2016" name="Front. Microbiol.">
        <title>Genome Sequence of the Piezophilic, Mesophilic Sulfate-Reducing Bacterium Desulfovibrio indicus J2T.</title>
        <authorList>
            <person name="Cao J."/>
            <person name="Maignien L."/>
            <person name="Shao Z."/>
            <person name="Alain K."/>
            <person name="Jebbar M."/>
        </authorList>
    </citation>
    <scope>NUCLEOTIDE SEQUENCE</scope>
    <source>
        <strain evidence="1">NBRC 103626</strain>
    </source>
</reference>
<sequence length="250" mass="27578">MIAAAAPSADVLRRRSSAQPANLGLFPGAPVVRKVKKRNYLCAVDGDGGDHKALGDAPFRSLLERDLRTLLGANPDIAHYAVEPHELTYFIPDGRGGQEAHVYVPDVVCRYRAGSVVVIDAKARFITELPAWTRRQPHIEEAYRLDHGVVFLTLDEVEIRAEPRLSNCQIMERHRYIVPDAVALLRVRDALVELGLPTIVAAVVRAARLNDRPGECRAYTAVMNLALAGEIALDLARPFSFQTEIREVSA</sequence>
<accession>A0AA37HL51</accession>
<name>A0AA37HL51_9HYPH</name>
<dbReference type="Proteomes" id="UP001055108">
    <property type="component" value="Unassembled WGS sequence"/>
</dbReference>
<keyword evidence="2" id="KW-1185">Reference proteome</keyword>